<keyword evidence="1" id="KW-0805">Transcription regulation</keyword>
<protein>
    <submittedName>
        <fullName evidence="6">Transcriptional regulator, AcrR family</fullName>
    </submittedName>
</protein>
<name>A0A6J4P9G6_9PSEU</name>
<reference evidence="6" key="1">
    <citation type="submission" date="2020-02" db="EMBL/GenBank/DDBJ databases">
        <authorList>
            <person name="Meier V. D."/>
        </authorList>
    </citation>
    <scope>NUCLEOTIDE SEQUENCE</scope>
    <source>
        <strain evidence="6">AVDCRST_MAG66</strain>
    </source>
</reference>
<dbReference type="PANTHER" id="PTHR30055:SF151">
    <property type="entry name" value="TRANSCRIPTIONAL REGULATORY PROTEIN"/>
    <property type="match status" value="1"/>
</dbReference>
<dbReference type="GO" id="GO:0045892">
    <property type="term" value="P:negative regulation of DNA-templated transcription"/>
    <property type="evidence" value="ECO:0007669"/>
    <property type="project" value="InterPro"/>
</dbReference>
<organism evidence="6">
    <name type="scientific">uncultured Pseudonocardia sp</name>
    <dbReference type="NCBI Taxonomy" id="211455"/>
    <lineage>
        <taxon>Bacteria</taxon>
        <taxon>Bacillati</taxon>
        <taxon>Actinomycetota</taxon>
        <taxon>Actinomycetes</taxon>
        <taxon>Pseudonocardiales</taxon>
        <taxon>Pseudonocardiaceae</taxon>
        <taxon>Pseudonocardia</taxon>
        <taxon>environmental samples</taxon>
    </lineage>
</organism>
<dbReference type="EMBL" id="CADCUS010000273">
    <property type="protein sequence ID" value="CAA9408258.1"/>
    <property type="molecule type" value="Genomic_DNA"/>
</dbReference>
<sequence length="248" mass="25758">MELPDDVALLWGLREAPRRGPRPTLGVAEILRAAVAVADADGLGAVSMARVAAELGHATMALYRHVRSKDELLALMADAALEEPPEVSADDWRAGLETWARSVVAVSRRHPWIARLPVTGPPAGPGNLAWLDRGLEALAGTPLHPGERMGVVMGLLTYTQGQIRLGAELAAGLAADPAAFARYGAVLARLVDPARFPALSALITAGVFEGGADEGDDDFDLGLALYLDGVAGLIARAAARPGPPPPAP</sequence>
<dbReference type="Pfam" id="PF00440">
    <property type="entry name" value="TetR_N"/>
    <property type="match status" value="1"/>
</dbReference>
<accession>A0A6J4P9G6</accession>
<dbReference type="InterPro" id="IPR001647">
    <property type="entry name" value="HTH_TetR"/>
</dbReference>
<feature type="domain" description="HTH tetR-type" evidence="5">
    <location>
        <begin position="24"/>
        <end position="84"/>
    </location>
</feature>
<evidence type="ECO:0000256" key="2">
    <source>
        <dbReference type="ARBA" id="ARBA00023125"/>
    </source>
</evidence>
<gene>
    <name evidence="6" type="ORF">AVDCRST_MAG66-1884</name>
</gene>
<evidence type="ECO:0000313" key="6">
    <source>
        <dbReference type="EMBL" id="CAA9408258.1"/>
    </source>
</evidence>
<feature type="DNA-binding region" description="H-T-H motif" evidence="4">
    <location>
        <begin position="47"/>
        <end position="66"/>
    </location>
</feature>
<evidence type="ECO:0000256" key="3">
    <source>
        <dbReference type="ARBA" id="ARBA00023163"/>
    </source>
</evidence>
<evidence type="ECO:0000256" key="4">
    <source>
        <dbReference type="PROSITE-ProRule" id="PRU00335"/>
    </source>
</evidence>
<dbReference type="GO" id="GO:0000976">
    <property type="term" value="F:transcription cis-regulatory region binding"/>
    <property type="evidence" value="ECO:0007669"/>
    <property type="project" value="TreeGrafter"/>
</dbReference>
<dbReference type="PANTHER" id="PTHR30055">
    <property type="entry name" value="HTH-TYPE TRANSCRIPTIONAL REGULATOR RUTR"/>
    <property type="match status" value="1"/>
</dbReference>
<dbReference type="Gene3D" id="1.10.357.10">
    <property type="entry name" value="Tetracycline Repressor, domain 2"/>
    <property type="match status" value="1"/>
</dbReference>
<dbReference type="InterPro" id="IPR036271">
    <property type="entry name" value="Tet_transcr_reg_TetR-rel_C_sf"/>
</dbReference>
<keyword evidence="3" id="KW-0804">Transcription</keyword>
<keyword evidence="2 4" id="KW-0238">DNA-binding</keyword>
<evidence type="ECO:0000259" key="5">
    <source>
        <dbReference type="PROSITE" id="PS50977"/>
    </source>
</evidence>
<dbReference type="Gene3D" id="1.10.10.60">
    <property type="entry name" value="Homeodomain-like"/>
    <property type="match status" value="1"/>
</dbReference>
<dbReference type="InterPro" id="IPR009057">
    <property type="entry name" value="Homeodomain-like_sf"/>
</dbReference>
<dbReference type="AlphaFoldDB" id="A0A6J4P9G6"/>
<proteinExistence type="predicted"/>
<dbReference type="SUPFAM" id="SSF48498">
    <property type="entry name" value="Tetracyclin repressor-like, C-terminal domain"/>
    <property type="match status" value="1"/>
</dbReference>
<dbReference type="InterPro" id="IPR004111">
    <property type="entry name" value="Repressor_TetR_C"/>
</dbReference>
<dbReference type="PROSITE" id="PS50977">
    <property type="entry name" value="HTH_TETR_2"/>
    <property type="match status" value="1"/>
</dbReference>
<dbReference type="InterPro" id="IPR050109">
    <property type="entry name" value="HTH-type_TetR-like_transc_reg"/>
</dbReference>
<dbReference type="GO" id="GO:0003700">
    <property type="term" value="F:DNA-binding transcription factor activity"/>
    <property type="evidence" value="ECO:0007669"/>
    <property type="project" value="TreeGrafter"/>
</dbReference>
<dbReference type="SUPFAM" id="SSF46689">
    <property type="entry name" value="Homeodomain-like"/>
    <property type="match status" value="1"/>
</dbReference>
<dbReference type="Pfam" id="PF02909">
    <property type="entry name" value="TetR_C_1"/>
    <property type="match status" value="1"/>
</dbReference>
<evidence type="ECO:0000256" key="1">
    <source>
        <dbReference type="ARBA" id="ARBA00023015"/>
    </source>
</evidence>